<accession>A0A8H6S3J7</accession>
<feature type="region of interest" description="Disordered" evidence="1">
    <location>
        <begin position="1"/>
        <end position="20"/>
    </location>
</feature>
<evidence type="ECO:0000313" key="2">
    <source>
        <dbReference type="EMBL" id="KAF7290665.1"/>
    </source>
</evidence>
<gene>
    <name evidence="2" type="ORF">MIND_01306800</name>
</gene>
<name>A0A8H6S3J7_9AGAR</name>
<evidence type="ECO:0000256" key="1">
    <source>
        <dbReference type="SAM" id="MobiDB-lite"/>
    </source>
</evidence>
<keyword evidence="3" id="KW-1185">Reference proteome</keyword>
<sequence>MPSRSRPTSVQLPRTLERPSSSKVSRAALLAASPDLGLLSVEDIRKNLLQNATLMLAGTSNLSPSHLPTALSKTMLPPYLGIPLIPSPTSIYPTHVLAIANTSPSNATDTHLVFPIHAPVLAAHCSKLPALPPPSSAVALSAPPPCPSPCSPLRPSIRCSPSFPIHTPSGSSNWLTSPRFSGILTGINKP</sequence>
<protein>
    <submittedName>
        <fullName evidence="2">Uncharacterized protein</fullName>
    </submittedName>
</protein>
<reference evidence="2" key="1">
    <citation type="submission" date="2020-05" db="EMBL/GenBank/DDBJ databases">
        <title>Mycena genomes resolve the evolution of fungal bioluminescence.</title>
        <authorList>
            <person name="Tsai I.J."/>
        </authorList>
    </citation>
    <scope>NUCLEOTIDE SEQUENCE</scope>
    <source>
        <strain evidence="2">171206Taipei</strain>
    </source>
</reference>
<organism evidence="2 3">
    <name type="scientific">Mycena indigotica</name>
    <dbReference type="NCBI Taxonomy" id="2126181"/>
    <lineage>
        <taxon>Eukaryota</taxon>
        <taxon>Fungi</taxon>
        <taxon>Dikarya</taxon>
        <taxon>Basidiomycota</taxon>
        <taxon>Agaricomycotina</taxon>
        <taxon>Agaricomycetes</taxon>
        <taxon>Agaricomycetidae</taxon>
        <taxon>Agaricales</taxon>
        <taxon>Marasmiineae</taxon>
        <taxon>Mycenaceae</taxon>
        <taxon>Mycena</taxon>
    </lineage>
</organism>
<dbReference type="RefSeq" id="XP_037214025.1">
    <property type="nucleotide sequence ID" value="XM_037369527.1"/>
</dbReference>
<evidence type="ECO:0000313" key="3">
    <source>
        <dbReference type="Proteomes" id="UP000636479"/>
    </source>
</evidence>
<dbReference type="Proteomes" id="UP000636479">
    <property type="component" value="Unassembled WGS sequence"/>
</dbReference>
<dbReference type="EMBL" id="JACAZF010000014">
    <property type="protein sequence ID" value="KAF7290665.1"/>
    <property type="molecule type" value="Genomic_DNA"/>
</dbReference>
<comment type="caution">
    <text evidence="2">The sequence shown here is derived from an EMBL/GenBank/DDBJ whole genome shotgun (WGS) entry which is preliminary data.</text>
</comment>
<proteinExistence type="predicted"/>
<dbReference type="AlphaFoldDB" id="A0A8H6S3J7"/>
<dbReference type="OrthoDB" id="2523383at2759"/>
<dbReference type="GeneID" id="59352043"/>